<keyword evidence="2" id="KW-0805">Transcription regulation</keyword>
<feature type="compositionally biased region" description="Low complexity" evidence="5">
    <location>
        <begin position="10"/>
        <end position="23"/>
    </location>
</feature>
<dbReference type="SUPFAM" id="SSF88659">
    <property type="entry name" value="Sigma3 and sigma4 domains of RNA polymerase sigma factors"/>
    <property type="match status" value="1"/>
</dbReference>
<dbReference type="Proteomes" id="UP001595912">
    <property type="component" value="Unassembled WGS sequence"/>
</dbReference>
<dbReference type="InterPro" id="IPR014284">
    <property type="entry name" value="RNA_pol_sigma-70_dom"/>
</dbReference>
<reference evidence="8" key="1">
    <citation type="journal article" date="2019" name="Int. J. Syst. Evol. Microbiol.">
        <title>The Global Catalogue of Microorganisms (GCM) 10K type strain sequencing project: providing services to taxonomists for standard genome sequencing and annotation.</title>
        <authorList>
            <consortium name="The Broad Institute Genomics Platform"/>
            <consortium name="The Broad Institute Genome Sequencing Center for Infectious Disease"/>
            <person name="Wu L."/>
            <person name="Ma J."/>
        </authorList>
    </citation>
    <scope>NUCLEOTIDE SEQUENCE [LARGE SCALE GENOMIC DNA]</scope>
    <source>
        <strain evidence="8">CGMCC 4.7152</strain>
    </source>
</reference>
<proteinExistence type="inferred from homology"/>
<gene>
    <name evidence="7" type="ORF">ACFPIJ_56460</name>
</gene>
<evidence type="ECO:0000259" key="6">
    <source>
        <dbReference type="Pfam" id="PF08281"/>
    </source>
</evidence>
<dbReference type="InterPro" id="IPR036388">
    <property type="entry name" value="WH-like_DNA-bd_sf"/>
</dbReference>
<protein>
    <submittedName>
        <fullName evidence="7">RNA polymerase sigma factor</fullName>
    </submittedName>
</protein>
<dbReference type="InterPro" id="IPR013324">
    <property type="entry name" value="RNA_pol_sigma_r3/r4-like"/>
</dbReference>
<evidence type="ECO:0000313" key="8">
    <source>
        <dbReference type="Proteomes" id="UP001595912"/>
    </source>
</evidence>
<dbReference type="InterPro" id="IPR013325">
    <property type="entry name" value="RNA_pol_sigma_r2"/>
</dbReference>
<dbReference type="InterPro" id="IPR039425">
    <property type="entry name" value="RNA_pol_sigma-70-like"/>
</dbReference>
<evidence type="ECO:0000256" key="4">
    <source>
        <dbReference type="ARBA" id="ARBA00023163"/>
    </source>
</evidence>
<dbReference type="Pfam" id="PF08281">
    <property type="entry name" value="Sigma70_r4_2"/>
    <property type="match status" value="1"/>
</dbReference>
<accession>A0ABV9WFP4</accession>
<keyword evidence="3" id="KW-0731">Sigma factor</keyword>
<comment type="caution">
    <text evidence="7">The sequence shown here is derived from an EMBL/GenBank/DDBJ whole genome shotgun (WGS) entry which is preliminary data.</text>
</comment>
<evidence type="ECO:0000256" key="2">
    <source>
        <dbReference type="ARBA" id="ARBA00023015"/>
    </source>
</evidence>
<dbReference type="PANTHER" id="PTHR43133:SF62">
    <property type="entry name" value="RNA POLYMERASE SIGMA FACTOR SIGZ"/>
    <property type="match status" value="1"/>
</dbReference>
<dbReference type="NCBIfam" id="TIGR02937">
    <property type="entry name" value="sigma70-ECF"/>
    <property type="match status" value="1"/>
</dbReference>
<dbReference type="Gene3D" id="1.10.10.10">
    <property type="entry name" value="Winged helix-like DNA-binding domain superfamily/Winged helix DNA-binding domain"/>
    <property type="match status" value="1"/>
</dbReference>
<keyword evidence="8" id="KW-1185">Reference proteome</keyword>
<feature type="region of interest" description="Disordered" evidence="5">
    <location>
        <begin position="1"/>
        <end position="25"/>
    </location>
</feature>
<dbReference type="Gene3D" id="1.10.1740.10">
    <property type="match status" value="1"/>
</dbReference>
<name>A0ABV9WFP4_9ACTN</name>
<organism evidence="7 8">
    <name type="scientific">Dactylosporangium cerinum</name>
    <dbReference type="NCBI Taxonomy" id="1434730"/>
    <lineage>
        <taxon>Bacteria</taxon>
        <taxon>Bacillati</taxon>
        <taxon>Actinomycetota</taxon>
        <taxon>Actinomycetes</taxon>
        <taxon>Micromonosporales</taxon>
        <taxon>Micromonosporaceae</taxon>
        <taxon>Dactylosporangium</taxon>
    </lineage>
</organism>
<evidence type="ECO:0000313" key="7">
    <source>
        <dbReference type="EMBL" id="MFC5007189.1"/>
    </source>
</evidence>
<keyword evidence="4" id="KW-0804">Transcription</keyword>
<sequence length="219" mass="23585">MALRHTTSQTPADGGAAPAAAETAARHRQPVAEADLVLAARVRVGDRDAFADLYRHTVQRVTAFVTARVHRSELDLVDDLVHDAYCLALTKPHRVGPDLVGSMYALAARALTSHSWSQRRYLRAAHTVYTVRTADAAPGPADRRAITAVAHSGVSNGALSAALARLTADQRHAVQLRYLDGYSRGDAAVRMRRTVAAIESLERRALLRLHELSTAAGTA</sequence>
<feature type="domain" description="RNA polymerase sigma factor 70 region 4 type 2" evidence="6">
    <location>
        <begin position="158"/>
        <end position="209"/>
    </location>
</feature>
<dbReference type="SUPFAM" id="SSF88946">
    <property type="entry name" value="Sigma2 domain of RNA polymerase sigma factors"/>
    <property type="match status" value="1"/>
</dbReference>
<evidence type="ECO:0000256" key="3">
    <source>
        <dbReference type="ARBA" id="ARBA00023082"/>
    </source>
</evidence>
<dbReference type="InterPro" id="IPR013249">
    <property type="entry name" value="RNA_pol_sigma70_r4_t2"/>
</dbReference>
<evidence type="ECO:0000256" key="5">
    <source>
        <dbReference type="SAM" id="MobiDB-lite"/>
    </source>
</evidence>
<dbReference type="PANTHER" id="PTHR43133">
    <property type="entry name" value="RNA POLYMERASE ECF-TYPE SIGMA FACTO"/>
    <property type="match status" value="1"/>
</dbReference>
<dbReference type="RefSeq" id="WP_380127835.1">
    <property type="nucleotide sequence ID" value="NZ_JBHSIU010000116.1"/>
</dbReference>
<comment type="similarity">
    <text evidence="1">Belongs to the sigma-70 factor family. ECF subfamily.</text>
</comment>
<dbReference type="EMBL" id="JBHSIU010000116">
    <property type="protein sequence ID" value="MFC5007189.1"/>
    <property type="molecule type" value="Genomic_DNA"/>
</dbReference>
<evidence type="ECO:0000256" key="1">
    <source>
        <dbReference type="ARBA" id="ARBA00010641"/>
    </source>
</evidence>